<feature type="compositionally biased region" description="Polar residues" evidence="1">
    <location>
        <begin position="1020"/>
        <end position="1039"/>
    </location>
</feature>
<keyword evidence="5" id="KW-1185">Reference proteome</keyword>
<organism evidence="4 5">
    <name type="scientific">Flavobacterium kingsejongi</name>
    <dbReference type="NCBI Taxonomy" id="1678728"/>
    <lineage>
        <taxon>Bacteria</taxon>
        <taxon>Pseudomonadati</taxon>
        <taxon>Bacteroidota</taxon>
        <taxon>Flavobacteriia</taxon>
        <taxon>Flavobacteriales</taxon>
        <taxon>Flavobacteriaceae</taxon>
        <taxon>Flavobacterium</taxon>
    </lineage>
</organism>
<feature type="domain" description="DUF6443" evidence="3">
    <location>
        <begin position="26"/>
        <end position="169"/>
    </location>
</feature>
<evidence type="ECO:0000313" key="4">
    <source>
        <dbReference type="EMBL" id="AWG24969.1"/>
    </source>
</evidence>
<dbReference type="AlphaFoldDB" id="A0A2S1LMM5"/>
<proteinExistence type="predicted"/>
<accession>A0A2S1LMM5</accession>
<feature type="region of interest" description="Disordered" evidence="1">
    <location>
        <begin position="1018"/>
        <end position="1039"/>
    </location>
</feature>
<evidence type="ECO:0000313" key="5">
    <source>
        <dbReference type="Proteomes" id="UP000244677"/>
    </source>
</evidence>
<dbReference type="OrthoDB" id="2972467at2"/>
<sequence length="1130" mass="127123">MKKHYLLVVLFPLLALGQSADQNYVKTTTYKKPVTQVYTGIPEPDEADIQITYFDGLGRPMQQRAHRQSGSGKDLVTPIAYDAFGRQVKQYLSYPTESASLAYDGNAITALETYYNTPVGAAQPYFETTTNPYSETLYEASPLNRILRQAAPGNDWVMGSNHEIKTEYHANSAADAVRYFKASATWDGSLYNIALTAAGTSNYDPGQLYKTITRDENDTPTEEFKDKEGRVVLKRGYNNAVPHDTYYVFDQYGNLTYVMPPMADGIISPTVLDEVCYQYKYDSRNRLAEKKLPAKQWEYIVYDKLNRVVATGPAYSPFGDGTVGWMVNYYDAFNRPAYSGWFPGDVTGVSRNNLQQGILGQVNSAIRGPYTIDNITVDYENRNLPAGFKLLRVDYYDDYNFPNAPTDFTATATAAVYYNNSTLKPKGLPTGNWTRTIQAATDSAGATAYMLYDLKARVVQSHTTNYQGGFTRVEQQYDFVGKVLKSSTTHNNQGTTAAVITTETFEYTNQNRLLRHKHQVNAQAEEVLAENTYNERGELTRKRVGGITGNPLQNVDYEYNSRGWLTTINPAETRTYAPFDLFFFKINYNTVGNVYGGVVPLYNGNISETFWRTRSDGIWRKYGYVYDGLNRFIQSYYQRPNEANPVTNSYTEGVDYDKNGNIFILIRYGGQDSAPLRTIDELHYTYDPNSPNRLMKIKDSTNSPQGFKDSPTDTDDYMYDANGNMTMDNNKGITAVTYNHLNLPVKIVFGSESQKIEYLYDAVGTKLQKKVTEGATIATTDYSDGFQYKDAVLQFFPTAEGYVNCTTGTYNYVYNYTDHLGNVRVSYAKDPVDGLTKIIDENNYYPFGLKHTNYNSYVPINTYNYKYNGKELQEELGLNMYDHGARNYDPAIGRWMNMDPLAEVSRRFSPYTYALNNPLRYIDPDGMMAMPPTELDAENYGYSISDIADGETWVDSDGSWAFNAESKTWEGTNGTDFNVATEVQQLDEVSVTGKSGQGQGDGFGWFTVWGDQRDGDTTGLKGTTSESIKSSDIPTLSNGNANGRPGNWLKFWEQLFGFARDMDATVNRTNAIIPIVDDAINERKENNVFIEYASGATSRTVIPVTESQAISDSIEQTKQGGKVIINRPKK</sequence>
<keyword evidence="2" id="KW-0732">Signal</keyword>
<dbReference type="KEGG" id="fki:FK004_06865"/>
<feature type="signal peptide" evidence="2">
    <location>
        <begin position="1"/>
        <end position="20"/>
    </location>
</feature>
<dbReference type="InterPro" id="IPR045619">
    <property type="entry name" value="DUF6443"/>
</dbReference>
<reference evidence="4 5" key="1">
    <citation type="submission" date="2017-04" db="EMBL/GenBank/DDBJ databases">
        <title>Complete genome sequence of Flavobacterium kingsejong AJ004.</title>
        <authorList>
            <person name="Lee P.C."/>
        </authorList>
    </citation>
    <scope>NUCLEOTIDE SEQUENCE [LARGE SCALE GENOMIC DNA]</scope>
    <source>
        <strain evidence="4 5">AJ004</strain>
    </source>
</reference>
<name>A0A2S1LMM5_9FLAO</name>
<dbReference type="RefSeq" id="WP_108736590.1">
    <property type="nucleotide sequence ID" value="NZ_CP020919.1"/>
</dbReference>
<dbReference type="InterPro" id="IPR050708">
    <property type="entry name" value="T6SS_VgrG/RHS"/>
</dbReference>
<protein>
    <recommendedName>
        <fullName evidence="3">DUF6443 domain-containing protein</fullName>
    </recommendedName>
</protein>
<dbReference type="Gene3D" id="2.180.10.10">
    <property type="entry name" value="RHS repeat-associated core"/>
    <property type="match status" value="1"/>
</dbReference>
<dbReference type="Pfam" id="PF20041">
    <property type="entry name" value="DUF6443"/>
    <property type="match status" value="1"/>
</dbReference>
<evidence type="ECO:0000256" key="2">
    <source>
        <dbReference type="SAM" id="SignalP"/>
    </source>
</evidence>
<dbReference type="EMBL" id="CP020919">
    <property type="protein sequence ID" value="AWG24969.1"/>
    <property type="molecule type" value="Genomic_DNA"/>
</dbReference>
<gene>
    <name evidence="4" type="ORF">FK004_06865</name>
</gene>
<dbReference type="PANTHER" id="PTHR32305:SF15">
    <property type="entry name" value="PROTEIN RHSA-RELATED"/>
    <property type="match status" value="1"/>
</dbReference>
<evidence type="ECO:0000256" key="1">
    <source>
        <dbReference type="SAM" id="MobiDB-lite"/>
    </source>
</evidence>
<dbReference type="InterPro" id="IPR022385">
    <property type="entry name" value="Rhs_assc_core"/>
</dbReference>
<dbReference type="PANTHER" id="PTHR32305">
    <property type="match status" value="1"/>
</dbReference>
<dbReference type="NCBIfam" id="TIGR03696">
    <property type="entry name" value="Rhs_assc_core"/>
    <property type="match status" value="1"/>
</dbReference>
<dbReference type="Proteomes" id="UP000244677">
    <property type="component" value="Chromosome"/>
</dbReference>
<evidence type="ECO:0000259" key="3">
    <source>
        <dbReference type="Pfam" id="PF20041"/>
    </source>
</evidence>
<feature type="chain" id="PRO_5015496336" description="DUF6443 domain-containing protein" evidence="2">
    <location>
        <begin position="21"/>
        <end position="1130"/>
    </location>
</feature>